<comment type="function">
    <text evidence="9">Mediates the uptake of pyruvate into mitochondria.</text>
</comment>
<dbReference type="InterPro" id="IPR005336">
    <property type="entry name" value="MPC"/>
</dbReference>
<dbReference type="GO" id="GO:0006850">
    <property type="term" value="P:pyruvate import into mitochondria"/>
    <property type="evidence" value="ECO:0007669"/>
    <property type="project" value="InterPro"/>
</dbReference>
<evidence type="ECO:0000256" key="1">
    <source>
        <dbReference type="ARBA" id="ARBA00004448"/>
    </source>
</evidence>
<evidence type="ECO:0000256" key="7">
    <source>
        <dbReference type="ARBA" id="ARBA00023128"/>
    </source>
</evidence>
<reference evidence="10 11" key="1">
    <citation type="submission" date="2020-11" db="EMBL/GenBank/DDBJ databases">
        <title>Kefir isolates.</title>
        <authorList>
            <person name="Marcisauskas S."/>
            <person name="Kim Y."/>
            <person name="Blasche S."/>
        </authorList>
    </citation>
    <scope>NUCLEOTIDE SEQUENCE [LARGE SCALE GENOMIC DNA]</scope>
    <source>
        <strain evidence="10 11">OG2</strain>
    </source>
</reference>
<keyword evidence="10" id="KW-0670">Pyruvate</keyword>
<protein>
    <recommendedName>
        <fullName evidence="9">Mitochondrial pyruvate carrier</fullName>
    </recommendedName>
</protein>
<keyword evidence="6" id="KW-1133">Transmembrane helix</keyword>
<dbReference type="AlphaFoldDB" id="A0A9P6WH03"/>
<sequence length="137" mass="15435">MSAFNIAFKRFLNSETGPRTVHFWAPTLKWGLVIAGISDMNRPVNKLSATQSLSLLATGLVWARWSFVITPKNYLLASVNIFLACTAGYQVSRIINYRLENGDTLQQVFKYMFTSQESVKSKPSMAIQSVNQENLTH</sequence>
<keyword evidence="11" id="KW-1185">Reference proteome</keyword>
<evidence type="ECO:0000256" key="4">
    <source>
        <dbReference type="ARBA" id="ARBA00022692"/>
    </source>
</evidence>
<evidence type="ECO:0000313" key="10">
    <source>
        <dbReference type="EMBL" id="KAG0671956.1"/>
    </source>
</evidence>
<accession>A0A9P6WH03</accession>
<keyword evidence="5 9" id="KW-0999">Mitochondrion inner membrane</keyword>
<keyword evidence="8" id="KW-0472">Membrane</keyword>
<evidence type="ECO:0000256" key="9">
    <source>
        <dbReference type="RuleBase" id="RU363100"/>
    </source>
</evidence>
<gene>
    <name evidence="10" type="primary">MPC3</name>
    <name evidence="10" type="ORF">C6P45_004424</name>
</gene>
<evidence type="ECO:0000256" key="8">
    <source>
        <dbReference type="ARBA" id="ARBA00023136"/>
    </source>
</evidence>
<organism evidence="10 11">
    <name type="scientific">Maudiozyma exigua</name>
    <name type="common">Yeast</name>
    <name type="synonym">Kazachstania exigua</name>
    <dbReference type="NCBI Taxonomy" id="34358"/>
    <lineage>
        <taxon>Eukaryota</taxon>
        <taxon>Fungi</taxon>
        <taxon>Dikarya</taxon>
        <taxon>Ascomycota</taxon>
        <taxon>Saccharomycotina</taxon>
        <taxon>Saccharomycetes</taxon>
        <taxon>Saccharomycetales</taxon>
        <taxon>Saccharomycetaceae</taxon>
        <taxon>Maudiozyma</taxon>
    </lineage>
</organism>
<evidence type="ECO:0000256" key="3">
    <source>
        <dbReference type="ARBA" id="ARBA00022448"/>
    </source>
</evidence>
<evidence type="ECO:0000256" key="2">
    <source>
        <dbReference type="ARBA" id="ARBA00006416"/>
    </source>
</evidence>
<evidence type="ECO:0000256" key="5">
    <source>
        <dbReference type="ARBA" id="ARBA00022792"/>
    </source>
</evidence>
<comment type="caution">
    <text evidence="10">The sequence shown here is derived from an EMBL/GenBank/DDBJ whole genome shotgun (WGS) entry which is preliminary data.</text>
</comment>
<dbReference type="Pfam" id="PF03650">
    <property type="entry name" value="MPC"/>
    <property type="match status" value="1"/>
</dbReference>
<evidence type="ECO:0000256" key="6">
    <source>
        <dbReference type="ARBA" id="ARBA00022989"/>
    </source>
</evidence>
<keyword evidence="7 9" id="KW-0496">Mitochondrion</keyword>
<dbReference type="PANTHER" id="PTHR14154">
    <property type="entry name" value="UPF0041 BRAIN PROTEIN 44-RELATED"/>
    <property type="match status" value="1"/>
</dbReference>
<dbReference type="EMBL" id="PUHR01000006">
    <property type="protein sequence ID" value="KAG0671956.1"/>
    <property type="molecule type" value="Genomic_DNA"/>
</dbReference>
<dbReference type="Proteomes" id="UP000750334">
    <property type="component" value="Unassembled WGS sequence"/>
</dbReference>
<name>A0A9P6WH03_MAUEX</name>
<proteinExistence type="inferred from homology"/>
<dbReference type="GO" id="GO:0005743">
    <property type="term" value="C:mitochondrial inner membrane"/>
    <property type="evidence" value="ECO:0007669"/>
    <property type="project" value="UniProtKB-SubCell"/>
</dbReference>
<keyword evidence="3 9" id="KW-0813">Transport</keyword>
<comment type="subcellular location">
    <subcellularLocation>
        <location evidence="1 9">Mitochondrion inner membrane</location>
        <topology evidence="1 9">Multi-pass membrane protein</topology>
    </subcellularLocation>
</comment>
<dbReference type="OrthoDB" id="869189at2759"/>
<evidence type="ECO:0000313" key="11">
    <source>
        <dbReference type="Proteomes" id="UP000750334"/>
    </source>
</evidence>
<keyword evidence="4" id="KW-0812">Transmembrane</keyword>
<comment type="similarity">
    <text evidence="2 9">Belongs to the mitochondrial pyruvate carrier (MPC) (TC 2.A.105) family.</text>
</comment>